<dbReference type="EMBL" id="CAADRA010005197">
    <property type="protein sequence ID" value="VFT86868.1"/>
    <property type="molecule type" value="Genomic_DNA"/>
</dbReference>
<reference evidence="1" key="2">
    <citation type="submission" date="2019-06" db="EMBL/GenBank/DDBJ databases">
        <title>Genomics analysis of Aphanomyces spp. identifies a new class of oomycete effector associated with host adaptation.</title>
        <authorList>
            <person name="Gaulin E."/>
        </authorList>
    </citation>
    <scope>NUCLEOTIDE SEQUENCE</scope>
    <source>
        <strain evidence="1">CBS 578.67</strain>
    </source>
</reference>
<accession>A0A485KPQ1</accession>
<evidence type="ECO:0000313" key="2">
    <source>
        <dbReference type="EMBL" id="VFT86868.1"/>
    </source>
</evidence>
<proteinExistence type="predicted"/>
<protein>
    <submittedName>
        <fullName evidence="2">Aste57867_9990 protein</fullName>
    </submittedName>
</protein>
<dbReference type="EMBL" id="VJMH01005176">
    <property type="protein sequence ID" value="KAF0699448.1"/>
    <property type="molecule type" value="Genomic_DNA"/>
</dbReference>
<evidence type="ECO:0000313" key="1">
    <source>
        <dbReference type="EMBL" id="KAF0699448.1"/>
    </source>
</evidence>
<keyword evidence="3" id="KW-1185">Reference proteome</keyword>
<sequence length="286" mass="31197">MCVRDGCDVWPCTADQKAASASAANDFARVSGQVYTVADTEIPIAAALGHVEMIQWWHNHGDTKPTLATIIRRFHAGHPVVVEWLLTALEPEDNIQALNLLEPYQLVTHVARFGNLSATFASWKALSAVFAARLGDLTALKQHHDSDMDTAMQRVRRANAPYVVEYLRATQKGDAVREHIPLQFLIGHPDMIAYVCKTANLNVPSTLGAATLGFLTDAKILAFDSDADAECTSGMWYTICSIGDVRLVRVVLNCIAVNVNDIYDRATLATESITAFVHAMGNSSSK</sequence>
<gene>
    <name evidence="2" type="primary">Aste57867_9990</name>
    <name evidence="1" type="ORF">As57867_009951</name>
    <name evidence="2" type="ORF">ASTE57867_9990</name>
</gene>
<name>A0A485KPQ1_9STRA</name>
<dbReference type="AlphaFoldDB" id="A0A485KPQ1"/>
<reference evidence="2 3" key="1">
    <citation type="submission" date="2019-03" db="EMBL/GenBank/DDBJ databases">
        <authorList>
            <person name="Gaulin E."/>
            <person name="Dumas B."/>
        </authorList>
    </citation>
    <scope>NUCLEOTIDE SEQUENCE [LARGE SCALE GENOMIC DNA]</scope>
    <source>
        <strain evidence="2">CBS 568.67</strain>
    </source>
</reference>
<organism evidence="2 3">
    <name type="scientific">Aphanomyces stellatus</name>
    <dbReference type="NCBI Taxonomy" id="120398"/>
    <lineage>
        <taxon>Eukaryota</taxon>
        <taxon>Sar</taxon>
        <taxon>Stramenopiles</taxon>
        <taxon>Oomycota</taxon>
        <taxon>Saprolegniomycetes</taxon>
        <taxon>Saprolegniales</taxon>
        <taxon>Verrucalvaceae</taxon>
        <taxon>Aphanomyces</taxon>
    </lineage>
</organism>
<evidence type="ECO:0000313" key="3">
    <source>
        <dbReference type="Proteomes" id="UP000332933"/>
    </source>
</evidence>
<dbReference type="Proteomes" id="UP000332933">
    <property type="component" value="Unassembled WGS sequence"/>
</dbReference>